<evidence type="ECO:0000313" key="1">
    <source>
        <dbReference type="EMBL" id="OPF81744.1"/>
    </source>
</evidence>
<dbReference type="Proteomes" id="UP000033615">
    <property type="component" value="Unassembled WGS sequence"/>
</dbReference>
<dbReference type="RefSeq" id="WP_046087026.1">
    <property type="nucleotide sequence ID" value="NZ_LAKD02000018.1"/>
</dbReference>
<proteinExistence type="predicted"/>
<accession>A0A1V4D8R9</accession>
<evidence type="ECO:0000313" key="2">
    <source>
        <dbReference type="Proteomes" id="UP000033615"/>
    </source>
</evidence>
<keyword evidence="2" id="KW-1185">Reference proteome</keyword>
<dbReference type="AlphaFoldDB" id="A0A1V4D8R9"/>
<protein>
    <submittedName>
        <fullName evidence="1">Uncharacterized protein</fullName>
    </submittedName>
</protein>
<dbReference type="OrthoDB" id="3538940at2"/>
<reference evidence="1" key="1">
    <citation type="submission" date="2016-12" db="EMBL/GenBank/DDBJ databases">
        <title>Genome sequence of Streptomyces antioxidans MUSC 164.</title>
        <authorList>
            <person name="Lee L.-H."/>
            <person name="Ser H.-L."/>
        </authorList>
    </citation>
    <scope>NUCLEOTIDE SEQUENCE [LARGE SCALE GENOMIC DNA]</scope>
    <source>
        <strain evidence="1">MUSC 164</strain>
    </source>
</reference>
<comment type="caution">
    <text evidence="1">The sequence shown here is derived from an EMBL/GenBank/DDBJ whole genome shotgun (WGS) entry which is preliminary data.</text>
</comment>
<dbReference type="EMBL" id="LAKD02000018">
    <property type="protein sequence ID" value="OPF81744.1"/>
    <property type="molecule type" value="Genomic_DNA"/>
</dbReference>
<sequence length="94" mass="10157">MNEVSDPRVGFLRSDVERVCQQLDGLAPALRMRLLEELRSALVGALDEARVEAMAAASDEGWGLRQIGAFCGVSHEQVRRLLADRQAGGGPPVN</sequence>
<gene>
    <name evidence="1" type="ORF">VT50_0208740</name>
</gene>
<name>A0A1V4D8R9_9ACTN</name>
<organism evidence="1 2">
    <name type="scientific">Streptomyces antioxidans</name>
    <dbReference type="NCBI Taxonomy" id="1507734"/>
    <lineage>
        <taxon>Bacteria</taxon>
        <taxon>Bacillati</taxon>
        <taxon>Actinomycetota</taxon>
        <taxon>Actinomycetes</taxon>
        <taxon>Kitasatosporales</taxon>
        <taxon>Streptomycetaceae</taxon>
        <taxon>Streptomyces</taxon>
    </lineage>
</organism>